<sequence>MCLHYAGSMIGPFLMWLESPRFTKVCDRNASGLVPSSAVRYFIAGNTLCPLMGCILHFMAIFGLYFGFCALVYTMYYLYGPAAPAFAFRLSPVLLILMRYQ</sequence>
<feature type="transmembrane region" description="Helical" evidence="1">
    <location>
        <begin position="82"/>
        <end position="100"/>
    </location>
</feature>
<keyword evidence="1" id="KW-0472">Membrane</keyword>
<dbReference type="EMBL" id="WNYA01009690">
    <property type="protein sequence ID" value="KAG8540671.1"/>
    <property type="molecule type" value="Genomic_DNA"/>
</dbReference>
<protein>
    <submittedName>
        <fullName evidence="2">Uncharacterized protein</fullName>
    </submittedName>
</protein>
<keyword evidence="1" id="KW-0812">Transmembrane</keyword>
<organism evidence="2 3">
    <name type="scientific">Engystomops pustulosus</name>
    <name type="common">Tungara frog</name>
    <name type="synonym">Physalaemus pustulosus</name>
    <dbReference type="NCBI Taxonomy" id="76066"/>
    <lineage>
        <taxon>Eukaryota</taxon>
        <taxon>Metazoa</taxon>
        <taxon>Chordata</taxon>
        <taxon>Craniata</taxon>
        <taxon>Vertebrata</taxon>
        <taxon>Euteleostomi</taxon>
        <taxon>Amphibia</taxon>
        <taxon>Batrachia</taxon>
        <taxon>Anura</taxon>
        <taxon>Neobatrachia</taxon>
        <taxon>Hyloidea</taxon>
        <taxon>Leptodactylidae</taxon>
        <taxon>Leiuperinae</taxon>
        <taxon>Engystomops</taxon>
    </lineage>
</organism>
<name>A0AAV6YVB9_ENGPU</name>
<comment type="caution">
    <text evidence="2">The sequence shown here is derived from an EMBL/GenBank/DDBJ whole genome shotgun (WGS) entry which is preliminary data.</text>
</comment>
<dbReference type="AlphaFoldDB" id="A0AAV6YVB9"/>
<gene>
    <name evidence="2" type="ORF">GDO81_018837</name>
</gene>
<keyword evidence="3" id="KW-1185">Reference proteome</keyword>
<keyword evidence="1" id="KW-1133">Transmembrane helix</keyword>
<proteinExistence type="predicted"/>
<evidence type="ECO:0000313" key="3">
    <source>
        <dbReference type="Proteomes" id="UP000824782"/>
    </source>
</evidence>
<dbReference type="Proteomes" id="UP000824782">
    <property type="component" value="Unassembled WGS sequence"/>
</dbReference>
<evidence type="ECO:0000256" key="1">
    <source>
        <dbReference type="SAM" id="Phobius"/>
    </source>
</evidence>
<reference evidence="2" key="1">
    <citation type="thesis" date="2020" institute="ProQuest LLC" country="789 East Eisenhower Parkway, Ann Arbor, MI, USA">
        <title>Comparative Genomics and Chromosome Evolution.</title>
        <authorList>
            <person name="Mudd A.B."/>
        </authorList>
    </citation>
    <scope>NUCLEOTIDE SEQUENCE</scope>
    <source>
        <strain evidence="2">237g6f4</strain>
        <tissue evidence="2">Blood</tissue>
    </source>
</reference>
<evidence type="ECO:0000313" key="2">
    <source>
        <dbReference type="EMBL" id="KAG8540671.1"/>
    </source>
</evidence>
<accession>A0AAV6YVB9</accession>
<feature type="transmembrane region" description="Helical" evidence="1">
    <location>
        <begin position="55"/>
        <end position="76"/>
    </location>
</feature>